<protein>
    <submittedName>
        <fullName evidence="3">Uncharacterized protein</fullName>
    </submittedName>
</protein>
<evidence type="ECO:0000313" key="4">
    <source>
        <dbReference type="Proteomes" id="UP000250043"/>
    </source>
</evidence>
<keyword evidence="2" id="KW-0812">Transmembrane</keyword>
<keyword evidence="2" id="KW-1133">Transmembrane helix</keyword>
<organism evidence="3 4">
    <name type="scientific">Obba rivulosa</name>
    <dbReference type="NCBI Taxonomy" id="1052685"/>
    <lineage>
        <taxon>Eukaryota</taxon>
        <taxon>Fungi</taxon>
        <taxon>Dikarya</taxon>
        <taxon>Basidiomycota</taxon>
        <taxon>Agaricomycotina</taxon>
        <taxon>Agaricomycetes</taxon>
        <taxon>Polyporales</taxon>
        <taxon>Gelatoporiaceae</taxon>
        <taxon>Obba</taxon>
    </lineage>
</organism>
<proteinExistence type="predicted"/>
<evidence type="ECO:0000256" key="1">
    <source>
        <dbReference type="SAM" id="MobiDB-lite"/>
    </source>
</evidence>
<evidence type="ECO:0000256" key="2">
    <source>
        <dbReference type="SAM" id="Phobius"/>
    </source>
</evidence>
<keyword evidence="2" id="KW-0472">Membrane</keyword>
<gene>
    <name evidence="3" type="ORF">OBBRIDRAFT_892155</name>
</gene>
<dbReference type="Proteomes" id="UP000250043">
    <property type="component" value="Unassembled WGS sequence"/>
</dbReference>
<dbReference type="AlphaFoldDB" id="A0A8E2AKV3"/>
<reference evidence="3 4" key="1">
    <citation type="submission" date="2016-07" db="EMBL/GenBank/DDBJ databases">
        <title>Draft genome of the white-rot fungus Obba rivulosa 3A-2.</title>
        <authorList>
            <consortium name="DOE Joint Genome Institute"/>
            <person name="Miettinen O."/>
            <person name="Riley R."/>
            <person name="Acob R."/>
            <person name="Barry K."/>
            <person name="Cullen D."/>
            <person name="De Vries R."/>
            <person name="Hainaut M."/>
            <person name="Hatakka A."/>
            <person name="Henrissat B."/>
            <person name="Hilden K."/>
            <person name="Kuo R."/>
            <person name="Labutti K."/>
            <person name="Lipzen A."/>
            <person name="Makela M.R."/>
            <person name="Sandor L."/>
            <person name="Spatafora J.W."/>
            <person name="Grigoriev I.V."/>
            <person name="Hibbett D.S."/>
        </authorList>
    </citation>
    <scope>NUCLEOTIDE SEQUENCE [LARGE SCALE GENOMIC DNA]</scope>
    <source>
        <strain evidence="3 4">3A-2</strain>
    </source>
</reference>
<feature type="region of interest" description="Disordered" evidence="1">
    <location>
        <begin position="1"/>
        <end position="22"/>
    </location>
</feature>
<name>A0A8E2AKV3_9APHY</name>
<accession>A0A8E2AKV3</accession>
<dbReference type="OrthoDB" id="3248909at2759"/>
<feature type="transmembrane region" description="Helical" evidence="2">
    <location>
        <begin position="41"/>
        <end position="62"/>
    </location>
</feature>
<evidence type="ECO:0000313" key="3">
    <source>
        <dbReference type="EMBL" id="OCH83714.1"/>
    </source>
</evidence>
<dbReference type="EMBL" id="KV722848">
    <property type="protein sequence ID" value="OCH83714.1"/>
    <property type="molecule type" value="Genomic_DNA"/>
</dbReference>
<keyword evidence="4" id="KW-1185">Reference proteome</keyword>
<sequence length="107" mass="11831">MDVEERASKRSSTSSRKSRASLHLIPTPGVERALPPRYEPLVLRTWVVMSIAGFMIALAIAIEVARHISVTRNATPATPLGASRVVLEKCVRVLAWRRCLWGLISVV</sequence>